<comment type="caution">
    <text evidence="1">The sequence shown here is derived from an EMBL/GenBank/DDBJ whole genome shotgun (WGS) entry which is preliminary data.</text>
</comment>
<evidence type="ECO:0000313" key="2">
    <source>
        <dbReference type="Proteomes" id="UP001281410"/>
    </source>
</evidence>
<evidence type="ECO:0000313" key="1">
    <source>
        <dbReference type="EMBL" id="KAK3194415.1"/>
    </source>
</evidence>
<name>A0AAE0DX32_9ROSI</name>
<gene>
    <name evidence="1" type="ORF">Dsin_025725</name>
</gene>
<keyword evidence="2" id="KW-1185">Reference proteome</keyword>
<protein>
    <submittedName>
        <fullName evidence="1">Uncharacterized protein</fullName>
    </submittedName>
</protein>
<dbReference type="EMBL" id="JANJYJ010000008">
    <property type="protein sequence ID" value="KAK3194415.1"/>
    <property type="molecule type" value="Genomic_DNA"/>
</dbReference>
<sequence length="157" mass="17209">MCNPPFFETMEEAELSPKTSCGGTPKEMGVQCQLSATIDVLHSIESIFHSTDAYCKLNFASFTVDVNEVEEAASGKHLQKTSSSSSCFHVPLNSLSFRVSVCSPPNHWSFRKFLNTSGEMIVTNIILNNIPTIGDRFETSIDSLLRIHTASGDSVET</sequence>
<proteinExistence type="predicted"/>
<organism evidence="1 2">
    <name type="scientific">Dipteronia sinensis</name>
    <dbReference type="NCBI Taxonomy" id="43782"/>
    <lineage>
        <taxon>Eukaryota</taxon>
        <taxon>Viridiplantae</taxon>
        <taxon>Streptophyta</taxon>
        <taxon>Embryophyta</taxon>
        <taxon>Tracheophyta</taxon>
        <taxon>Spermatophyta</taxon>
        <taxon>Magnoliopsida</taxon>
        <taxon>eudicotyledons</taxon>
        <taxon>Gunneridae</taxon>
        <taxon>Pentapetalae</taxon>
        <taxon>rosids</taxon>
        <taxon>malvids</taxon>
        <taxon>Sapindales</taxon>
        <taxon>Sapindaceae</taxon>
        <taxon>Hippocastanoideae</taxon>
        <taxon>Acereae</taxon>
        <taxon>Dipteronia</taxon>
    </lineage>
</organism>
<reference evidence="1" key="1">
    <citation type="journal article" date="2023" name="Plant J.">
        <title>Genome sequences and population genomics provide insights into the demographic history, inbreeding, and mutation load of two 'living fossil' tree species of Dipteronia.</title>
        <authorList>
            <person name="Feng Y."/>
            <person name="Comes H.P."/>
            <person name="Chen J."/>
            <person name="Zhu S."/>
            <person name="Lu R."/>
            <person name="Zhang X."/>
            <person name="Li P."/>
            <person name="Qiu J."/>
            <person name="Olsen K.M."/>
            <person name="Qiu Y."/>
        </authorList>
    </citation>
    <scope>NUCLEOTIDE SEQUENCE</scope>
    <source>
        <strain evidence="1">NBL</strain>
    </source>
</reference>
<accession>A0AAE0DX32</accession>
<dbReference type="AlphaFoldDB" id="A0AAE0DX32"/>
<dbReference type="Proteomes" id="UP001281410">
    <property type="component" value="Unassembled WGS sequence"/>
</dbReference>